<evidence type="ECO:0000256" key="1">
    <source>
        <dbReference type="SAM" id="MobiDB-lite"/>
    </source>
</evidence>
<feature type="compositionally biased region" description="Basic and acidic residues" evidence="1">
    <location>
        <begin position="26"/>
        <end position="38"/>
    </location>
</feature>
<dbReference type="GeneID" id="20818826"/>
<evidence type="ECO:0000313" key="2">
    <source>
        <dbReference type="EMBL" id="ETV66734.1"/>
    </source>
</evidence>
<dbReference type="Gene3D" id="3.90.1720.10">
    <property type="entry name" value="endopeptidase domain like (from Nostoc punctiforme)"/>
    <property type="match status" value="1"/>
</dbReference>
<proteinExistence type="predicted"/>
<dbReference type="InterPro" id="IPR038765">
    <property type="entry name" value="Papain-like_cys_pep_sf"/>
</dbReference>
<dbReference type="VEuPathDB" id="FungiDB:H257_16830"/>
<protein>
    <submittedName>
        <fullName evidence="2">Uncharacterized protein</fullName>
    </submittedName>
</protein>
<reference evidence="2" key="1">
    <citation type="submission" date="2013-12" db="EMBL/GenBank/DDBJ databases">
        <title>The Genome Sequence of Aphanomyces astaci APO3.</title>
        <authorList>
            <consortium name="The Broad Institute Genomics Platform"/>
            <person name="Russ C."/>
            <person name="Tyler B."/>
            <person name="van West P."/>
            <person name="Dieguez-Uribeondo J."/>
            <person name="Young S.K."/>
            <person name="Zeng Q."/>
            <person name="Gargeya S."/>
            <person name="Fitzgerald M."/>
            <person name="Abouelleil A."/>
            <person name="Alvarado L."/>
            <person name="Chapman S.B."/>
            <person name="Gainer-Dewar J."/>
            <person name="Goldberg J."/>
            <person name="Griggs A."/>
            <person name="Gujja S."/>
            <person name="Hansen M."/>
            <person name="Howarth C."/>
            <person name="Imamovic A."/>
            <person name="Ireland A."/>
            <person name="Larimer J."/>
            <person name="McCowan C."/>
            <person name="Murphy C."/>
            <person name="Pearson M."/>
            <person name="Poon T.W."/>
            <person name="Priest M."/>
            <person name="Roberts A."/>
            <person name="Saif S."/>
            <person name="Shea T."/>
            <person name="Sykes S."/>
            <person name="Wortman J."/>
            <person name="Nusbaum C."/>
            <person name="Birren B."/>
        </authorList>
    </citation>
    <scope>NUCLEOTIDE SEQUENCE [LARGE SCALE GENOMIC DNA]</scope>
    <source>
        <strain evidence="2">APO3</strain>
    </source>
</reference>
<organism evidence="2">
    <name type="scientific">Aphanomyces astaci</name>
    <name type="common">Crayfish plague agent</name>
    <dbReference type="NCBI Taxonomy" id="112090"/>
    <lineage>
        <taxon>Eukaryota</taxon>
        <taxon>Sar</taxon>
        <taxon>Stramenopiles</taxon>
        <taxon>Oomycota</taxon>
        <taxon>Saprolegniomycetes</taxon>
        <taxon>Saprolegniales</taxon>
        <taxon>Verrucalvaceae</taxon>
        <taxon>Aphanomyces</taxon>
    </lineage>
</organism>
<name>W4FIR9_APHAT</name>
<dbReference type="AlphaFoldDB" id="W4FIR9"/>
<accession>W4FIR9</accession>
<dbReference type="SUPFAM" id="SSF54001">
    <property type="entry name" value="Cysteine proteinases"/>
    <property type="match status" value="1"/>
</dbReference>
<gene>
    <name evidence="2" type="ORF">H257_16830</name>
</gene>
<dbReference type="OrthoDB" id="67398at2759"/>
<dbReference type="EMBL" id="KI913206">
    <property type="protein sequence ID" value="ETV66734.1"/>
    <property type="molecule type" value="Genomic_DNA"/>
</dbReference>
<feature type="region of interest" description="Disordered" evidence="1">
    <location>
        <begin position="23"/>
        <end position="42"/>
    </location>
</feature>
<dbReference type="RefSeq" id="XP_009843710.1">
    <property type="nucleotide sequence ID" value="XM_009845408.1"/>
</dbReference>
<sequence>MPPADDHLRGLLELLAPDSLSVNGNELDHASQDEREAAAHAATQTKPGDIILVTTGGFVYSTGRYLTQQPWDHALLVVDATKALHVGFPRICYVSLERVLLPKRQPAIYRVPSIHASPNAQTLLQKYAQLMQDTPYDLARAILLGRHLMLEHLFNIQPTTRTAAPPRRAWVCTDAILSLLAVCSPTFHRQLKANTPRLHLSKLGIASLKDFQTLHHHSVLDRVPLPPYNFNVQPTPAFDTAYFMTNVLAFPNPVVLWDRFHSVVERWAAHAAYQHPQALQKQIQALVYTVLFLLVLKKHSVVLCLLHRTLQLYLVKQVALTLMPPSKL</sequence>
<dbReference type="STRING" id="112090.W4FIR9"/>